<evidence type="ECO:0000313" key="4">
    <source>
        <dbReference type="Proteomes" id="UP000543642"/>
    </source>
</evidence>
<dbReference type="InterPro" id="IPR002931">
    <property type="entry name" value="Transglutaminase-like"/>
</dbReference>
<dbReference type="PANTHER" id="PTHR46333">
    <property type="entry name" value="CYTOKINESIS PROTEIN 3"/>
    <property type="match status" value="1"/>
</dbReference>
<evidence type="ECO:0000256" key="1">
    <source>
        <dbReference type="SAM" id="MobiDB-lite"/>
    </source>
</evidence>
<accession>A0A7W8M3V8</accession>
<feature type="domain" description="Transglutaminase-like" evidence="2">
    <location>
        <begin position="140"/>
        <end position="201"/>
    </location>
</feature>
<organism evidence="3 4">
    <name type="scientific">Catenibacillus scindens</name>
    <dbReference type="NCBI Taxonomy" id="673271"/>
    <lineage>
        <taxon>Bacteria</taxon>
        <taxon>Bacillati</taxon>
        <taxon>Bacillota</taxon>
        <taxon>Clostridia</taxon>
        <taxon>Lachnospirales</taxon>
        <taxon>Lachnospiraceae</taxon>
        <taxon>Catenibacillus</taxon>
    </lineage>
</organism>
<sequence length="352" mass="40640">MKQEHYYRQMNKSQQAAYYAMMEGFLAISPEFDVPRLENRDLTDIFFRLRLDHPEIFYVNTFSYRFTDIGDSVRMTPRYMFEKKKILEHRKALDARVTRLVRQAQGLTPLEKELFIHDFITSNVTYDKLKKQYSHEIIGPLAQGIGVCEGIAKTVKILCDRLGLGCIIAVSDADPDKGVRYRHAWNLIELDGKWYHMDATFDNSLGRYGAKRFDYFNLSDRQIFADHRPSMYLIPECGDSRRGYYIENRLALTKTEDVGKRLKAVARKGQPHFVFQWRGGYLNRDILGAILEEAAQAAAERGKEVYMSMNPGQMVIELTLKDNGDGGSGESRPAICVEQADEGDIDERERMQ</sequence>
<dbReference type="GO" id="GO:0005737">
    <property type="term" value="C:cytoplasm"/>
    <property type="evidence" value="ECO:0007669"/>
    <property type="project" value="TreeGrafter"/>
</dbReference>
<dbReference type="EMBL" id="JACHFW010000002">
    <property type="protein sequence ID" value="MBB5263498.1"/>
    <property type="molecule type" value="Genomic_DNA"/>
</dbReference>
<dbReference type="SMART" id="SM00460">
    <property type="entry name" value="TGc"/>
    <property type="match status" value="1"/>
</dbReference>
<gene>
    <name evidence="3" type="ORF">HNP82_000596</name>
</gene>
<dbReference type="Gene3D" id="3.10.620.30">
    <property type="match status" value="1"/>
</dbReference>
<feature type="region of interest" description="Disordered" evidence="1">
    <location>
        <begin position="321"/>
        <end position="352"/>
    </location>
</feature>
<evidence type="ECO:0000259" key="2">
    <source>
        <dbReference type="SMART" id="SM00460"/>
    </source>
</evidence>
<dbReference type="Pfam" id="PF01841">
    <property type="entry name" value="Transglut_core"/>
    <property type="match status" value="1"/>
</dbReference>
<name>A0A7W8M3V8_9FIRM</name>
<dbReference type="PANTHER" id="PTHR46333:SF2">
    <property type="entry name" value="CYTOKINESIS PROTEIN 3"/>
    <property type="match status" value="1"/>
</dbReference>
<evidence type="ECO:0000313" key="3">
    <source>
        <dbReference type="EMBL" id="MBB5263498.1"/>
    </source>
</evidence>
<proteinExistence type="predicted"/>
<reference evidence="3 4" key="1">
    <citation type="submission" date="2020-08" db="EMBL/GenBank/DDBJ databases">
        <title>Genomic Encyclopedia of Type Strains, Phase IV (KMG-IV): sequencing the most valuable type-strain genomes for metagenomic binning, comparative biology and taxonomic classification.</title>
        <authorList>
            <person name="Goeker M."/>
        </authorList>
    </citation>
    <scope>NUCLEOTIDE SEQUENCE [LARGE SCALE GENOMIC DNA]</scope>
    <source>
        <strain evidence="3 4">DSM 106146</strain>
    </source>
</reference>
<dbReference type="SUPFAM" id="SSF54001">
    <property type="entry name" value="Cysteine proteinases"/>
    <property type="match status" value="1"/>
</dbReference>
<dbReference type="AlphaFoldDB" id="A0A7W8M3V8"/>
<dbReference type="Proteomes" id="UP000543642">
    <property type="component" value="Unassembled WGS sequence"/>
</dbReference>
<dbReference type="RefSeq" id="WP_183772077.1">
    <property type="nucleotide sequence ID" value="NZ_JACHFW010000002.1"/>
</dbReference>
<protein>
    <recommendedName>
        <fullName evidence="2">Transglutaminase-like domain-containing protein</fullName>
    </recommendedName>
</protein>
<dbReference type="InterPro" id="IPR038765">
    <property type="entry name" value="Papain-like_cys_pep_sf"/>
</dbReference>
<comment type="caution">
    <text evidence="3">The sequence shown here is derived from an EMBL/GenBank/DDBJ whole genome shotgun (WGS) entry which is preliminary data.</text>
</comment>
<dbReference type="InterPro" id="IPR052557">
    <property type="entry name" value="CAP/Cytokinesis_protein"/>
</dbReference>
<keyword evidence="4" id="KW-1185">Reference proteome</keyword>